<feature type="non-terminal residue" evidence="1">
    <location>
        <position position="1"/>
    </location>
</feature>
<organism evidence="1 2">
    <name type="scientific">Racocetra fulgida</name>
    <dbReference type="NCBI Taxonomy" id="60492"/>
    <lineage>
        <taxon>Eukaryota</taxon>
        <taxon>Fungi</taxon>
        <taxon>Fungi incertae sedis</taxon>
        <taxon>Mucoromycota</taxon>
        <taxon>Glomeromycotina</taxon>
        <taxon>Glomeromycetes</taxon>
        <taxon>Diversisporales</taxon>
        <taxon>Gigasporaceae</taxon>
        <taxon>Racocetra</taxon>
    </lineage>
</organism>
<sequence length="66" mass="7432">IVLTSLIARQAAPRCPLDQYLFCKIFQTLPKDIRSPIQCTTSARARCNYSEVLNDDFFCSTTPECG</sequence>
<evidence type="ECO:0000313" key="2">
    <source>
        <dbReference type="Proteomes" id="UP000789396"/>
    </source>
</evidence>
<evidence type="ECO:0000313" key="1">
    <source>
        <dbReference type="EMBL" id="CAG8809200.1"/>
    </source>
</evidence>
<comment type="caution">
    <text evidence="1">The sequence shown here is derived from an EMBL/GenBank/DDBJ whole genome shotgun (WGS) entry which is preliminary data.</text>
</comment>
<dbReference type="AlphaFoldDB" id="A0A9N9P6N7"/>
<proteinExistence type="predicted"/>
<accession>A0A9N9P6N7</accession>
<dbReference type="EMBL" id="CAJVPZ010082447">
    <property type="protein sequence ID" value="CAG8809200.1"/>
    <property type="molecule type" value="Genomic_DNA"/>
</dbReference>
<protein>
    <submittedName>
        <fullName evidence="1">14875_t:CDS:1</fullName>
    </submittedName>
</protein>
<name>A0A9N9P6N7_9GLOM</name>
<gene>
    <name evidence="1" type="ORF">RFULGI_LOCUS18561</name>
</gene>
<keyword evidence="2" id="KW-1185">Reference proteome</keyword>
<dbReference type="Proteomes" id="UP000789396">
    <property type="component" value="Unassembled WGS sequence"/>
</dbReference>
<reference evidence="1" key="1">
    <citation type="submission" date="2021-06" db="EMBL/GenBank/DDBJ databases">
        <authorList>
            <person name="Kallberg Y."/>
            <person name="Tangrot J."/>
            <person name="Rosling A."/>
        </authorList>
    </citation>
    <scope>NUCLEOTIDE SEQUENCE</scope>
    <source>
        <strain evidence="1">IN212</strain>
    </source>
</reference>
<feature type="non-terminal residue" evidence="1">
    <location>
        <position position="66"/>
    </location>
</feature>